<dbReference type="Proteomes" id="UP001211173">
    <property type="component" value="Unassembled WGS sequence"/>
</dbReference>
<feature type="region of interest" description="Disordered" evidence="1">
    <location>
        <begin position="1"/>
        <end position="45"/>
    </location>
</feature>
<protein>
    <submittedName>
        <fullName evidence="3">Uncharacterized protein</fullName>
    </submittedName>
</protein>
<evidence type="ECO:0000313" key="4">
    <source>
        <dbReference type="Proteomes" id="UP000429811"/>
    </source>
</evidence>
<dbReference type="AlphaFoldDB" id="A0A6I2RI87"/>
<comment type="caution">
    <text evidence="3">The sequence shown here is derived from an EMBL/GenBank/DDBJ whole genome shotgun (WGS) entry which is preliminary data.</text>
</comment>
<reference evidence="2" key="2">
    <citation type="submission" date="2023-01" db="EMBL/GenBank/DDBJ databases">
        <title>Human gut microbiome strain richness.</title>
        <authorList>
            <person name="Chen-Liaw A."/>
        </authorList>
    </citation>
    <scope>NUCLEOTIDE SEQUENCE</scope>
    <source>
        <strain evidence="2">1001287st1_F4_1001285I_161205</strain>
    </source>
</reference>
<evidence type="ECO:0000313" key="2">
    <source>
        <dbReference type="EMBL" id="MDB7932948.1"/>
    </source>
</evidence>
<evidence type="ECO:0000313" key="3">
    <source>
        <dbReference type="EMBL" id="MSB48773.1"/>
    </source>
</evidence>
<reference evidence="3 4" key="1">
    <citation type="journal article" date="2019" name="Nat. Med.">
        <title>A library of human gut bacterial isolates paired with longitudinal multiomics data enables mechanistic microbiome research.</title>
        <authorList>
            <person name="Poyet M."/>
            <person name="Groussin M."/>
            <person name="Gibbons S.M."/>
            <person name="Avila-Pacheco J."/>
            <person name="Jiang X."/>
            <person name="Kearney S.M."/>
            <person name="Perrotta A.R."/>
            <person name="Berdy B."/>
            <person name="Zhao S."/>
            <person name="Lieberman T.D."/>
            <person name="Swanson P.K."/>
            <person name="Smith M."/>
            <person name="Roesemann S."/>
            <person name="Alexander J.E."/>
            <person name="Rich S.A."/>
            <person name="Livny J."/>
            <person name="Vlamakis H."/>
            <person name="Clish C."/>
            <person name="Bullock K."/>
            <person name="Deik A."/>
            <person name="Scott J."/>
            <person name="Pierce K.A."/>
            <person name="Xavier R.J."/>
            <person name="Alm E.J."/>
        </authorList>
    </citation>
    <scope>NUCLEOTIDE SEQUENCE [LARGE SCALE GENOMIC DNA]</scope>
    <source>
        <strain evidence="3 4">BIOML-A5</strain>
    </source>
</reference>
<dbReference type="EMBL" id="WKPO01000009">
    <property type="protein sequence ID" value="MSB48773.1"/>
    <property type="molecule type" value="Genomic_DNA"/>
</dbReference>
<evidence type="ECO:0000256" key="1">
    <source>
        <dbReference type="SAM" id="MobiDB-lite"/>
    </source>
</evidence>
<sequence>MAGDESAFLRPTPASESLRRPVGADAPGRPLLPLWGNSPSAHIGPASVETRRTLSGFMELLTRREPLFFIQTGRSEFGLFQGFAAQNA</sequence>
<dbReference type="EMBL" id="JAQLWV010000009">
    <property type="protein sequence ID" value="MDB7932948.1"/>
    <property type="molecule type" value="Genomic_DNA"/>
</dbReference>
<gene>
    <name evidence="3" type="ORF">GKE90_08690</name>
    <name evidence="2" type="ORF">PNE06_07650</name>
</gene>
<dbReference type="Proteomes" id="UP000429811">
    <property type="component" value="Unassembled WGS sequence"/>
</dbReference>
<proteinExistence type="predicted"/>
<name>A0A6I2RI87_FLAPL</name>
<dbReference type="RefSeq" id="WP_154250304.1">
    <property type="nucleotide sequence ID" value="NZ_JADMVZ010000009.1"/>
</dbReference>
<accession>A0A6I2RI87</accession>
<organism evidence="3 4">
    <name type="scientific">Flavonifractor plautii</name>
    <name type="common">Fusobacterium plautii</name>
    <dbReference type="NCBI Taxonomy" id="292800"/>
    <lineage>
        <taxon>Bacteria</taxon>
        <taxon>Bacillati</taxon>
        <taxon>Bacillota</taxon>
        <taxon>Clostridia</taxon>
        <taxon>Eubacteriales</taxon>
        <taxon>Oscillospiraceae</taxon>
        <taxon>Flavonifractor</taxon>
    </lineage>
</organism>